<keyword evidence="4" id="KW-1185">Reference proteome</keyword>
<feature type="domain" description="DJ-1/PfpI" evidence="2">
    <location>
        <begin position="65"/>
        <end position="226"/>
    </location>
</feature>
<dbReference type="InterPro" id="IPR052158">
    <property type="entry name" value="INH-QAR"/>
</dbReference>
<dbReference type="RefSeq" id="WP_122111209.1">
    <property type="nucleotide sequence ID" value="NZ_QOKZ01000002.1"/>
</dbReference>
<dbReference type="Proteomes" id="UP000273516">
    <property type="component" value="Unassembled WGS sequence"/>
</dbReference>
<dbReference type="SUPFAM" id="SSF52317">
    <property type="entry name" value="Class I glutamine amidotransferase-like"/>
    <property type="match status" value="1"/>
</dbReference>
<evidence type="ECO:0000313" key="4">
    <source>
        <dbReference type="Proteomes" id="UP000273516"/>
    </source>
</evidence>
<evidence type="ECO:0000259" key="2">
    <source>
        <dbReference type="Pfam" id="PF01965"/>
    </source>
</evidence>
<evidence type="ECO:0000256" key="1">
    <source>
        <dbReference type="SAM" id="Phobius"/>
    </source>
</evidence>
<dbReference type="InterPro" id="IPR029062">
    <property type="entry name" value="Class_I_gatase-like"/>
</dbReference>
<sequence length="383" mass="41078">MSLKKALSVMTAAVAIGLIGFGGWIATLPPDVVRTPAKPVPQTEKDTMLAALALRTNARPLIAIIGLNDATETTDYLVPTGILRRADVADVIMLATGPGPVRLFPALQVEADATVAAFDTLHPQGADYVVVPAMSRDDDPVVLDWLRAQSSKGAVIIGICAGAKIVAAAGLLDGKRATTHWYYLDEMLRRSPSIRHVADRRMVADGRVFTTTGVSASMPMMLALIEAIGGRARAEKVAQDLGMQAWGLEHSTAAFRLTRAFATTVLRNRLAFWMHETFGIRLRPGMDEAAVALVADGWSRTYRSRAVSVAETGQAIVTANGIRILPDRVSGAGSYDRWLTLPTGQTPAEALDNMLGMIGDAYGRPTRDMVAMQLEYPTAEVAR</sequence>
<dbReference type="PANTHER" id="PTHR43130:SF3">
    <property type="entry name" value="HTH-TYPE TRANSCRIPTIONAL REGULATOR RV1931C"/>
    <property type="match status" value="1"/>
</dbReference>
<dbReference type="Pfam" id="PF01965">
    <property type="entry name" value="DJ-1_PfpI"/>
    <property type="match status" value="1"/>
</dbReference>
<dbReference type="EMBL" id="QOKZ01000002">
    <property type="protein sequence ID" value="RMC36047.1"/>
    <property type="molecule type" value="Genomic_DNA"/>
</dbReference>
<dbReference type="PANTHER" id="PTHR43130">
    <property type="entry name" value="ARAC-FAMILY TRANSCRIPTIONAL REGULATOR"/>
    <property type="match status" value="1"/>
</dbReference>
<reference evidence="3 4" key="1">
    <citation type="submission" date="2018-07" db="EMBL/GenBank/DDBJ databases">
        <authorList>
            <person name="Zhang Y."/>
            <person name="Wang L."/>
            <person name="Ma S."/>
        </authorList>
    </citation>
    <scope>NUCLEOTIDE SEQUENCE [LARGE SCALE GENOMIC DNA]</scope>
    <source>
        <strain evidence="3 4">4-2</strain>
    </source>
</reference>
<name>A0A3M0MXG7_9RHOB</name>
<protein>
    <submittedName>
        <fullName evidence="3">Transcriptional regulator</fullName>
    </submittedName>
</protein>
<organism evidence="3 4">
    <name type="scientific">Paracoccus alkanivorans</name>
    <dbReference type="NCBI Taxonomy" id="2116655"/>
    <lineage>
        <taxon>Bacteria</taxon>
        <taxon>Pseudomonadati</taxon>
        <taxon>Pseudomonadota</taxon>
        <taxon>Alphaproteobacteria</taxon>
        <taxon>Rhodobacterales</taxon>
        <taxon>Paracoccaceae</taxon>
        <taxon>Paracoccus</taxon>
    </lineage>
</organism>
<feature type="transmembrane region" description="Helical" evidence="1">
    <location>
        <begin position="7"/>
        <end position="26"/>
    </location>
</feature>
<dbReference type="OrthoDB" id="186587at2"/>
<accession>A0A3M0MXG7</accession>
<dbReference type="Gene3D" id="3.40.50.880">
    <property type="match status" value="1"/>
</dbReference>
<keyword evidence="1" id="KW-0812">Transmembrane</keyword>
<dbReference type="InterPro" id="IPR002818">
    <property type="entry name" value="DJ-1/PfpI"/>
</dbReference>
<keyword evidence="1" id="KW-0472">Membrane</keyword>
<dbReference type="AlphaFoldDB" id="A0A3M0MXG7"/>
<comment type="caution">
    <text evidence="3">The sequence shown here is derived from an EMBL/GenBank/DDBJ whole genome shotgun (WGS) entry which is preliminary data.</text>
</comment>
<gene>
    <name evidence="3" type="ORF">C9E81_04865</name>
</gene>
<proteinExistence type="predicted"/>
<evidence type="ECO:0000313" key="3">
    <source>
        <dbReference type="EMBL" id="RMC36047.1"/>
    </source>
</evidence>
<keyword evidence="1" id="KW-1133">Transmembrane helix</keyword>